<comment type="caution">
    <text evidence="4">The sequence shown here is derived from an EMBL/GenBank/DDBJ whole genome shotgun (WGS) entry which is preliminary data.</text>
</comment>
<dbReference type="InterPro" id="IPR045218">
    <property type="entry name" value="DA1-like"/>
</dbReference>
<reference evidence="4 5" key="1">
    <citation type="submission" date="2024-09" db="EMBL/GenBank/DDBJ databases">
        <title>Laminarin stimulates single cell rates of sulfate reduction while oxygen inhibits transcriptomic activity in coastal marine sediment.</title>
        <authorList>
            <person name="Lindsay M."/>
            <person name="Orcutt B."/>
            <person name="Emerson D."/>
            <person name="Stepanauskas R."/>
            <person name="D'Angelo T."/>
        </authorList>
    </citation>
    <scope>NUCLEOTIDE SEQUENCE [LARGE SCALE GENOMIC DNA]</scope>
    <source>
        <strain evidence="4">SAG AM-311-K15</strain>
    </source>
</reference>
<dbReference type="Proteomes" id="UP001594351">
    <property type="component" value="Unassembled WGS sequence"/>
</dbReference>
<name>A0ABV6YV97_UNCC1</name>
<proteinExistence type="predicted"/>
<dbReference type="Pfam" id="PF12315">
    <property type="entry name" value="DA1-like"/>
    <property type="match status" value="1"/>
</dbReference>
<gene>
    <name evidence="4" type="ORF">ACFL27_07510</name>
</gene>
<dbReference type="EMBL" id="JBHPBY010000072">
    <property type="protein sequence ID" value="MFC1850021.1"/>
    <property type="molecule type" value="Genomic_DNA"/>
</dbReference>
<evidence type="ECO:0000313" key="4">
    <source>
        <dbReference type="EMBL" id="MFC1850021.1"/>
    </source>
</evidence>
<feature type="domain" description="LIM zinc-binding" evidence="3">
    <location>
        <begin position="67"/>
        <end position="124"/>
    </location>
</feature>
<sequence length="393" mass="45517">MKAKRSRYHKKMTLFLPLLLLLLGVVAELKATAEMVCSICDEPITQGQYVTLEEQVYHKTCYDDTPRCKICGFPVLDDYKEDGLHQKFHSHCYKKASVCALCDGVISSGPYVKTESGKVYHNHCFKSSSKCALCDLPLDSFYVNHNGKRYHEHCFQANVKCDICQAPLIGEYFIDLYERKFCKKHAHRKQCSICKFPRVKRKINDGRYLCKKCNQAAIFHKNIALHLLGQVKKDLQKLLGLSINQRIQLHLVDINELKRITAGRNTSMQGKFVRETKIITVKGIGSEIVEDKFKIYILYGLPEGLFRAVLAHELTHAWQALHCREAQSEELKEGTAELVSYLYLKSKGEVIWMKRIENNEVDLYRESFKRAYQTYKETGHDRFFKIIKSSYSF</sequence>
<keyword evidence="5" id="KW-1185">Reference proteome</keyword>
<dbReference type="InterPro" id="IPR001781">
    <property type="entry name" value="Znf_LIM"/>
</dbReference>
<evidence type="ECO:0000313" key="5">
    <source>
        <dbReference type="Proteomes" id="UP001594351"/>
    </source>
</evidence>
<dbReference type="SMART" id="SM00132">
    <property type="entry name" value="LIM"/>
    <property type="match status" value="2"/>
</dbReference>
<evidence type="ECO:0000259" key="3">
    <source>
        <dbReference type="SMART" id="SM00132"/>
    </source>
</evidence>
<dbReference type="Gene3D" id="2.10.110.10">
    <property type="entry name" value="Cysteine Rich Protein"/>
    <property type="match status" value="2"/>
</dbReference>
<accession>A0ABV6YV97</accession>
<dbReference type="InterPro" id="IPR022087">
    <property type="entry name" value="DA1-like_dom"/>
</dbReference>
<dbReference type="CDD" id="cd08368">
    <property type="entry name" value="LIM"/>
    <property type="match status" value="2"/>
</dbReference>
<dbReference type="PANTHER" id="PTHR24209">
    <property type="entry name" value="PROTEIN DA1-RELATED 2"/>
    <property type="match status" value="1"/>
</dbReference>
<keyword evidence="1" id="KW-0479">Metal-binding</keyword>
<protein>
    <submittedName>
        <fullName evidence="4">Protein DA1</fullName>
    </submittedName>
</protein>
<evidence type="ECO:0000256" key="1">
    <source>
        <dbReference type="ARBA" id="ARBA00022723"/>
    </source>
</evidence>
<organism evidence="4 5">
    <name type="scientific">candidate division CSSED10-310 bacterium</name>
    <dbReference type="NCBI Taxonomy" id="2855610"/>
    <lineage>
        <taxon>Bacteria</taxon>
        <taxon>Bacteria division CSSED10-310</taxon>
    </lineage>
</organism>
<feature type="domain" description="LIM zinc-binding" evidence="3">
    <location>
        <begin position="130"/>
        <end position="185"/>
    </location>
</feature>
<evidence type="ECO:0000256" key="2">
    <source>
        <dbReference type="ARBA" id="ARBA00022833"/>
    </source>
</evidence>
<dbReference type="PANTHER" id="PTHR24209:SF25">
    <property type="entry name" value="PROTEIN DA1-RELATED 1"/>
    <property type="match status" value="1"/>
</dbReference>
<keyword evidence="2" id="KW-0862">Zinc</keyword>
<dbReference type="SUPFAM" id="SSF57716">
    <property type="entry name" value="Glucocorticoid receptor-like (DNA-binding domain)"/>
    <property type="match status" value="1"/>
</dbReference>